<dbReference type="AlphaFoldDB" id="A0A4Z2GRK9"/>
<name>A0A4Z2GRK9_9TELE</name>
<gene>
    <name evidence="1" type="ORF">EYF80_033889</name>
</gene>
<evidence type="ECO:0000313" key="2">
    <source>
        <dbReference type="Proteomes" id="UP000314294"/>
    </source>
</evidence>
<reference evidence="1 2" key="1">
    <citation type="submission" date="2019-03" db="EMBL/GenBank/DDBJ databases">
        <title>First draft genome of Liparis tanakae, snailfish: a comprehensive survey of snailfish specific genes.</title>
        <authorList>
            <person name="Kim W."/>
            <person name="Song I."/>
            <person name="Jeong J.-H."/>
            <person name="Kim D."/>
            <person name="Kim S."/>
            <person name="Ryu S."/>
            <person name="Song J.Y."/>
            <person name="Lee S.K."/>
        </authorList>
    </citation>
    <scope>NUCLEOTIDE SEQUENCE [LARGE SCALE GENOMIC DNA]</scope>
    <source>
        <tissue evidence="1">Muscle</tissue>
    </source>
</reference>
<proteinExistence type="predicted"/>
<dbReference type="EMBL" id="SRLO01000443">
    <property type="protein sequence ID" value="TNN55890.1"/>
    <property type="molecule type" value="Genomic_DNA"/>
</dbReference>
<organism evidence="1 2">
    <name type="scientific">Liparis tanakae</name>
    <name type="common">Tanaka's snailfish</name>
    <dbReference type="NCBI Taxonomy" id="230148"/>
    <lineage>
        <taxon>Eukaryota</taxon>
        <taxon>Metazoa</taxon>
        <taxon>Chordata</taxon>
        <taxon>Craniata</taxon>
        <taxon>Vertebrata</taxon>
        <taxon>Euteleostomi</taxon>
        <taxon>Actinopterygii</taxon>
        <taxon>Neopterygii</taxon>
        <taxon>Teleostei</taxon>
        <taxon>Neoteleostei</taxon>
        <taxon>Acanthomorphata</taxon>
        <taxon>Eupercaria</taxon>
        <taxon>Perciformes</taxon>
        <taxon>Cottioidei</taxon>
        <taxon>Cottales</taxon>
        <taxon>Liparidae</taxon>
        <taxon>Liparis</taxon>
    </lineage>
</organism>
<keyword evidence="2" id="KW-1185">Reference proteome</keyword>
<sequence>MPRPIVEVCCGNEVSASNLPARVQPYVALCSQGLSDTSSGQLCPLPSCISDACLFLPVSNVV</sequence>
<dbReference type="Proteomes" id="UP000314294">
    <property type="component" value="Unassembled WGS sequence"/>
</dbReference>
<evidence type="ECO:0000313" key="1">
    <source>
        <dbReference type="EMBL" id="TNN55890.1"/>
    </source>
</evidence>
<protein>
    <submittedName>
        <fullName evidence="1">Uncharacterized protein</fullName>
    </submittedName>
</protein>
<comment type="caution">
    <text evidence="1">The sequence shown here is derived from an EMBL/GenBank/DDBJ whole genome shotgun (WGS) entry which is preliminary data.</text>
</comment>
<accession>A0A4Z2GRK9</accession>